<keyword evidence="4" id="KW-0489">Methyltransferase</keyword>
<dbReference type="OrthoDB" id="270651at2759"/>
<evidence type="ECO:0000256" key="8">
    <source>
        <dbReference type="ARBA" id="ARBA00023128"/>
    </source>
</evidence>
<dbReference type="InterPro" id="IPR029064">
    <property type="entry name" value="Ribosomal_eL30-like_sf"/>
</dbReference>
<dbReference type="PANTHER" id="PTHR46103">
    <property type="entry name" value="RRNA METHYLTRANSFERASE 1, MITOCHONDRIAL"/>
    <property type="match status" value="1"/>
</dbReference>
<sequence>MLKTSIRRFSVVSNVLNKNESNIKPVFKSHYLNEGVKHFDKNFPKQQKRKPWDNGEQTKDEFFMKKYGSISEKEREVLNQKVERQRRARKERKDADRQYRRQEKEDRFSRFGGNRDFRQAFKNPLSEYVYGTFPVMAALMANKRGLFNKLITHNPKEASGEIFKLAKKYGLRIDRKDSKGDLNVLSENGVHNGIVLETKPLELPIISSLGECDPELGTYKVSIVNELYNSEVQKLEQVIRSFSDESSSKYPLGIYLDGITDPQNIGAIIRSAYYLGADFIVVPDHDTARLGPVANKASAGSLDLTNIYQTVDSLRFVENVKNSGWNVITTSAKPNFDELQDLKLKHEKVEEHLKNKFIEVDELSSMMAQSPILLIMGSEGAGVRTNLKLKSDYLVGLNKGRRSGVDIVDSLNVSVACGLLISKCFE</sequence>
<comment type="subcellular location">
    <subcellularLocation>
        <location evidence="1">Mitochondrion</location>
    </subcellularLocation>
</comment>
<keyword evidence="7" id="KW-0809">Transit peptide</keyword>
<dbReference type="GeneID" id="26839124"/>
<keyword evidence="8" id="KW-0496">Mitochondrion</keyword>
<comment type="caution">
    <text evidence="12">The sequence shown here is derived from an EMBL/GenBank/DDBJ whole genome shotgun (WGS) entry which is preliminary data.</text>
</comment>
<dbReference type="Gene3D" id="3.40.1280.10">
    <property type="match status" value="1"/>
</dbReference>
<dbReference type="Gene3D" id="3.30.1330.30">
    <property type="match status" value="1"/>
</dbReference>
<dbReference type="GO" id="GO:0016435">
    <property type="term" value="F:rRNA (guanine) methyltransferase activity"/>
    <property type="evidence" value="ECO:0007669"/>
    <property type="project" value="TreeGrafter"/>
</dbReference>
<feature type="domain" description="RNA 2-O ribose methyltransferase substrate binding" evidence="11">
    <location>
        <begin position="128"/>
        <end position="204"/>
    </location>
</feature>
<evidence type="ECO:0000256" key="3">
    <source>
        <dbReference type="ARBA" id="ARBA00022552"/>
    </source>
</evidence>
<evidence type="ECO:0000313" key="12">
    <source>
        <dbReference type="EMBL" id="KSA02119.1"/>
    </source>
</evidence>
<comment type="similarity">
    <text evidence="2">Belongs to the class IV-like SAM-binding methyltransferase superfamily. RNA methyltransferase TrmH family.</text>
</comment>
<dbReference type="InterPro" id="IPR047261">
    <property type="entry name" value="MRM1_MeTrfase_dom"/>
</dbReference>
<keyword evidence="13" id="KW-1185">Reference proteome</keyword>
<organism evidence="12 13">
    <name type="scientific">Debaryomyces fabryi</name>
    <dbReference type="NCBI Taxonomy" id="58627"/>
    <lineage>
        <taxon>Eukaryota</taxon>
        <taxon>Fungi</taxon>
        <taxon>Dikarya</taxon>
        <taxon>Ascomycota</taxon>
        <taxon>Saccharomycotina</taxon>
        <taxon>Pichiomycetes</taxon>
        <taxon>Debaryomycetaceae</taxon>
        <taxon>Debaryomyces</taxon>
    </lineage>
</organism>
<evidence type="ECO:0000256" key="1">
    <source>
        <dbReference type="ARBA" id="ARBA00004173"/>
    </source>
</evidence>
<dbReference type="NCBIfam" id="TIGR00186">
    <property type="entry name" value="rRNA_methyl_3"/>
    <property type="match status" value="1"/>
</dbReference>
<dbReference type="InterPro" id="IPR047182">
    <property type="entry name" value="MRM1"/>
</dbReference>
<dbReference type="InterPro" id="IPR029026">
    <property type="entry name" value="tRNA_m1G_MTases_N"/>
</dbReference>
<dbReference type="PANTHER" id="PTHR46103:SF1">
    <property type="entry name" value="RRNA METHYLTRANSFERASE 1, MITOCHONDRIAL"/>
    <property type="match status" value="1"/>
</dbReference>
<name>A0A0V1Q0U7_9ASCO</name>
<dbReference type="CDD" id="cd18105">
    <property type="entry name" value="SpoU-like_MRM1"/>
    <property type="match status" value="1"/>
</dbReference>
<evidence type="ECO:0000256" key="9">
    <source>
        <dbReference type="ARBA" id="ARBA00034881"/>
    </source>
</evidence>
<evidence type="ECO:0000313" key="13">
    <source>
        <dbReference type="Proteomes" id="UP000054251"/>
    </source>
</evidence>
<evidence type="ECO:0000256" key="6">
    <source>
        <dbReference type="ARBA" id="ARBA00022691"/>
    </source>
</evidence>
<evidence type="ECO:0000256" key="10">
    <source>
        <dbReference type="SAM" id="MobiDB-lite"/>
    </source>
</evidence>
<dbReference type="SUPFAM" id="SSF55315">
    <property type="entry name" value="L30e-like"/>
    <property type="match status" value="1"/>
</dbReference>
<evidence type="ECO:0000259" key="11">
    <source>
        <dbReference type="SMART" id="SM00967"/>
    </source>
</evidence>
<accession>A0A0V1Q0U7</accession>
<evidence type="ECO:0000256" key="7">
    <source>
        <dbReference type="ARBA" id="ARBA00022946"/>
    </source>
</evidence>
<evidence type="ECO:0000256" key="5">
    <source>
        <dbReference type="ARBA" id="ARBA00022679"/>
    </source>
</evidence>
<dbReference type="InterPro" id="IPR013123">
    <property type="entry name" value="SpoU_subst-bd"/>
</dbReference>
<dbReference type="GO" id="GO:0003723">
    <property type="term" value="F:RNA binding"/>
    <property type="evidence" value="ECO:0007669"/>
    <property type="project" value="InterPro"/>
</dbReference>
<dbReference type="InterPro" id="IPR004441">
    <property type="entry name" value="rRNA_MeTrfase_TrmH"/>
</dbReference>
<evidence type="ECO:0000256" key="2">
    <source>
        <dbReference type="ARBA" id="ARBA00007228"/>
    </source>
</evidence>
<keyword evidence="3" id="KW-0698">rRNA processing</keyword>
<keyword evidence="6" id="KW-0949">S-adenosyl-L-methionine</keyword>
<evidence type="ECO:0000256" key="4">
    <source>
        <dbReference type="ARBA" id="ARBA00022603"/>
    </source>
</evidence>
<dbReference type="Proteomes" id="UP000054251">
    <property type="component" value="Unassembled WGS sequence"/>
</dbReference>
<dbReference type="AlphaFoldDB" id="A0A0V1Q0U7"/>
<reference evidence="12 13" key="1">
    <citation type="submission" date="2015-11" db="EMBL/GenBank/DDBJ databases">
        <title>The genome of Debaryomyces fabryi.</title>
        <authorList>
            <person name="Tafer H."/>
            <person name="Lopandic K."/>
        </authorList>
    </citation>
    <scope>NUCLEOTIDE SEQUENCE [LARGE SCALE GENOMIC DNA]</scope>
    <source>
        <strain evidence="12 13">CBS 789</strain>
    </source>
</reference>
<dbReference type="InterPro" id="IPR001537">
    <property type="entry name" value="SpoU_MeTrfase"/>
</dbReference>
<proteinExistence type="inferred from homology"/>
<dbReference type="EMBL" id="LMYN01000034">
    <property type="protein sequence ID" value="KSA02119.1"/>
    <property type="molecule type" value="Genomic_DNA"/>
</dbReference>
<dbReference type="SMART" id="SM00967">
    <property type="entry name" value="SpoU_sub_bind"/>
    <property type="match status" value="1"/>
</dbReference>
<keyword evidence="5" id="KW-0808">Transferase</keyword>
<dbReference type="GO" id="GO:0005739">
    <property type="term" value="C:mitochondrion"/>
    <property type="evidence" value="ECO:0007669"/>
    <property type="project" value="UniProtKB-SubCell"/>
</dbReference>
<feature type="region of interest" description="Disordered" evidence="10">
    <location>
        <begin position="81"/>
        <end position="107"/>
    </location>
</feature>
<gene>
    <name evidence="12" type="ORF">AC631_02115</name>
</gene>
<dbReference type="SUPFAM" id="SSF75217">
    <property type="entry name" value="alpha/beta knot"/>
    <property type="match status" value="1"/>
</dbReference>
<dbReference type="InterPro" id="IPR029028">
    <property type="entry name" value="Alpha/beta_knot_MTases"/>
</dbReference>
<protein>
    <recommendedName>
        <fullName evidence="9">rRNA methyltransferase 1, mitochondrial</fullName>
    </recommendedName>
</protein>
<dbReference type="Pfam" id="PF00588">
    <property type="entry name" value="SpoU_methylase"/>
    <property type="match status" value="1"/>
</dbReference>
<dbReference type="RefSeq" id="XP_015468221.1">
    <property type="nucleotide sequence ID" value="XM_015610945.1"/>
</dbReference>
<dbReference type="Pfam" id="PF08032">
    <property type="entry name" value="SpoU_sub_bind"/>
    <property type="match status" value="1"/>
</dbReference>